<dbReference type="PANTHER" id="PTHR43689:SF8">
    <property type="entry name" value="ALPHA_BETA-HYDROLASES SUPERFAMILY PROTEIN"/>
    <property type="match status" value="1"/>
</dbReference>
<dbReference type="PRINTS" id="PR00111">
    <property type="entry name" value="ABHYDROLASE"/>
</dbReference>
<protein>
    <submittedName>
        <fullName evidence="2">Alpha/beta fold hydrolase</fullName>
    </submittedName>
</protein>
<dbReference type="GeneID" id="93126217"/>
<dbReference type="RefSeq" id="WP_006763060.1">
    <property type="nucleotide sequence ID" value="NZ_CABVPR010000039.1"/>
</dbReference>
<dbReference type="GO" id="GO:0016787">
    <property type="term" value="F:hydrolase activity"/>
    <property type="evidence" value="ECO:0007669"/>
    <property type="project" value="UniProtKB-KW"/>
</dbReference>
<proteinExistence type="predicted"/>
<evidence type="ECO:0000259" key="1">
    <source>
        <dbReference type="Pfam" id="PF12697"/>
    </source>
</evidence>
<keyword evidence="2" id="KW-0378">Hydrolase</keyword>
<dbReference type="Gene3D" id="3.40.50.1820">
    <property type="entry name" value="alpha/beta hydrolase"/>
    <property type="match status" value="1"/>
</dbReference>
<evidence type="ECO:0000313" key="3">
    <source>
        <dbReference type="Proteomes" id="UP000625568"/>
    </source>
</evidence>
<dbReference type="PANTHER" id="PTHR43689">
    <property type="entry name" value="HYDROLASE"/>
    <property type="match status" value="1"/>
</dbReference>
<dbReference type="Proteomes" id="UP000625568">
    <property type="component" value="Chromosome 1"/>
</dbReference>
<dbReference type="Pfam" id="PF12697">
    <property type="entry name" value="Abhydrolase_6"/>
    <property type="match status" value="1"/>
</dbReference>
<reference evidence="2 3" key="1">
    <citation type="submission" date="2021-02" db="EMBL/GenBank/DDBJ databases">
        <title>FDA dAtabase for Regulatory Grade micrObial Sequences (FDA-ARGOS): Supporting development and validation of Infectious Disease Dx tests.</title>
        <authorList>
            <person name="Minogue T."/>
            <person name="Wolcott M."/>
            <person name="Wasieloski L."/>
            <person name="Aguilar W."/>
            <person name="Moore D."/>
            <person name="Jaissle J."/>
            <person name="Tallon L."/>
            <person name="Sadzewicz L."/>
            <person name="Zhao X."/>
            <person name="Boylan J."/>
            <person name="Ott S."/>
            <person name="Bowen H."/>
            <person name="Vavikolanu K."/>
            <person name="Mehta A."/>
            <person name="Aluvathingal J."/>
            <person name="Nadendla S."/>
            <person name="Yan Y."/>
            <person name="Sichtig H."/>
        </authorList>
    </citation>
    <scope>NUCLEOTIDE SEQUENCE [LARGE SCALE GENOMIC DNA]</scope>
    <source>
        <strain evidence="2 3">FDAARGOS_1272</strain>
    </source>
</reference>
<sequence length="267" mass="29847">MLELANRFMFEGYRIAWGTIGEGPPLVLVHGTPFSSQVWRRIAPWLARRHRVYFYDLLGYGASDMPDADVSLGRQNALFGALLREWGIVRPRVLAHDYGGATVLRAHFLDGIAYSDLTLVNPVAISPQGSPFVRHVAQHQAAFAGLPEYAHHALLSAYIGNAAARPLTDEALSVYRAPWLTPAGQRAFYRQIAQMRQRYIEEMEARYAPPDFPVRIVWGEEDAWIPLEQGQALAERIAHGKLIRVPHAAHLVQEDAPEAIVAAVLDR</sequence>
<organism evidence="2 3">
    <name type="scientific">Burkholderia dolosa</name>
    <dbReference type="NCBI Taxonomy" id="152500"/>
    <lineage>
        <taxon>Bacteria</taxon>
        <taxon>Pseudomonadati</taxon>
        <taxon>Pseudomonadota</taxon>
        <taxon>Betaproteobacteria</taxon>
        <taxon>Burkholderiales</taxon>
        <taxon>Burkholderiaceae</taxon>
        <taxon>Burkholderia</taxon>
        <taxon>Burkholderia cepacia complex</taxon>
    </lineage>
</organism>
<dbReference type="AlphaFoldDB" id="A0A892I6D6"/>
<keyword evidence="3" id="KW-1185">Reference proteome</keyword>
<accession>A0A892I6D6</accession>
<dbReference type="InterPro" id="IPR000073">
    <property type="entry name" value="AB_hydrolase_1"/>
</dbReference>
<dbReference type="InterPro" id="IPR029058">
    <property type="entry name" value="AB_hydrolase_fold"/>
</dbReference>
<dbReference type="EMBL" id="CP069482">
    <property type="protein sequence ID" value="QRO78506.1"/>
    <property type="molecule type" value="Genomic_DNA"/>
</dbReference>
<feature type="domain" description="AB hydrolase-1" evidence="1">
    <location>
        <begin position="26"/>
        <end position="263"/>
    </location>
</feature>
<gene>
    <name evidence="2" type="ORF">I6K02_06270</name>
</gene>
<dbReference type="SUPFAM" id="SSF53474">
    <property type="entry name" value="alpha/beta-Hydrolases"/>
    <property type="match status" value="1"/>
</dbReference>
<evidence type="ECO:0000313" key="2">
    <source>
        <dbReference type="EMBL" id="QRO78506.1"/>
    </source>
</evidence>
<name>A0A892I6D6_9BURK</name>